<feature type="binding site" evidence="10 13">
    <location>
        <position position="417"/>
    </location>
    <ligand>
        <name>Mn(2+)</name>
        <dbReference type="ChEBI" id="CHEBI:29035"/>
        <label>1</label>
    </ligand>
</feature>
<dbReference type="GO" id="GO:0004619">
    <property type="term" value="F:phosphoglycerate mutase activity"/>
    <property type="evidence" value="ECO:0007669"/>
    <property type="project" value="UniProtKB-UniRule"/>
</dbReference>
<dbReference type="InterPro" id="IPR036646">
    <property type="entry name" value="PGAM_B_sf"/>
</dbReference>
<evidence type="ECO:0000256" key="7">
    <source>
        <dbReference type="ARBA" id="ARBA00023211"/>
    </source>
</evidence>
<evidence type="ECO:0000256" key="5">
    <source>
        <dbReference type="ARBA" id="ARBA00022723"/>
    </source>
</evidence>
<evidence type="ECO:0000259" key="14">
    <source>
        <dbReference type="Pfam" id="PF01676"/>
    </source>
</evidence>
<feature type="binding site" evidence="10 13">
    <location>
        <position position="454"/>
    </location>
    <ligand>
        <name>Mn(2+)</name>
        <dbReference type="ChEBI" id="CHEBI:29035"/>
        <label>2</label>
    </ligand>
</feature>
<protein>
    <recommendedName>
        <fullName evidence="9 10">2,3-bisphosphoglycerate-independent phosphoglycerate mutase</fullName>
        <shortName evidence="10">BPG-independent PGAM</shortName>
        <shortName evidence="10">Phosphoglyceromutase</shortName>
        <shortName evidence="10">iPGM</shortName>
        <ecNumber evidence="4 10">5.4.2.12</ecNumber>
    </recommendedName>
</protein>
<reference evidence="16 17" key="1">
    <citation type="submission" date="2020-02" db="EMBL/GenBank/DDBJ databases">
        <title>Comparative genomics of sulfur disproportionating microorganisms.</title>
        <authorList>
            <person name="Ward L.M."/>
            <person name="Bertran E."/>
            <person name="Johnston D.T."/>
        </authorList>
    </citation>
    <scope>NUCLEOTIDE SEQUENCE [LARGE SCALE GENOMIC DNA]</scope>
    <source>
        <strain evidence="16 17">DSM 100025</strain>
    </source>
</reference>
<dbReference type="CDD" id="cd16010">
    <property type="entry name" value="iPGM"/>
    <property type="match status" value="1"/>
</dbReference>
<comment type="catalytic activity">
    <reaction evidence="1 10">
        <text>(2R)-2-phosphoglycerate = (2R)-3-phosphoglycerate</text>
        <dbReference type="Rhea" id="RHEA:15901"/>
        <dbReference type="ChEBI" id="CHEBI:58272"/>
        <dbReference type="ChEBI" id="CHEBI:58289"/>
        <dbReference type="EC" id="5.4.2.12"/>
    </reaction>
</comment>
<comment type="subunit">
    <text evidence="10">Monomer.</text>
</comment>
<dbReference type="Gene3D" id="3.40.720.10">
    <property type="entry name" value="Alkaline Phosphatase, subunit A"/>
    <property type="match status" value="1"/>
</dbReference>
<dbReference type="Pfam" id="PF01676">
    <property type="entry name" value="Metalloenzyme"/>
    <property type="match status" value="1"/>
</dbReference>
<feature type="binding site" evidence="10 12">
    <location>
        <begin position="271"/>
        <end position="274"/>
    </location>
    <ligand>
        <name>substrate</name>
    </ligand>
</feature>
<feature type="binding site" evidence="10 12">
    <location>
        <position position="201"/>
    </location>
    <ligand>
        <name>substrate</name>
    </ligand>
</feature>
<comment type="similarity">
    <text evidence="3 10">Belongs to the BPG-independent phosphoglycerate mutase family.</text>
</comment>
<comment type="function">
    <text evidence="10">Catalyzes the interconversion of 2-phosphoglycerate and 3-phosphoglycerate.</text>
</comment>
<dbReference type="InterPro" id="IPR017850">
    <property type="entry name" value="Alkaline_phosphatase_core_sf"/>
</dbReference>
<evidence type="ECO:0000313" key="17">
    <source>
        <dbReference type="Proteomes" id="UP000469346"/>
    </source>
</evidence>
<dbReference type="SUPFAM" id="SSF53649">
    <property type="entry name" value="Alkaline phosphatase-like"/>
    <property type="match status" value="1"/>
</dbReference>
<feature type="binding site" evidence="10 12">
    <location>
        <position position="345"/>
    </location>
    <ligand>
        <name>substrate</name>
    </ligand>
</feature>
<dbReference type="FunFam" id="3.40.1450.10:FF:000001">
    <property type="entry name" value="2,3-bisphosphoglycerate-independent phosphoglycerate mutase"/>
    <property type="match status" value="1"/>
</dbReference>
<dbReference type="Gene3D" id="3.40.1450.10">
    <property type="entry name" value="BPG-independent phosphoglycerate mutase, domain B"/>
    <property type="match status" value="1"/>
</dbReference>
<dbReference type="GO" id="GO:0006096">
    <property type="term" value="P:glycolytic process"/>
    <property type="evidence" value="ECO:0007669"/>
    <property type="project" value="UniProtKB-UniRule"/>
</dbReference>
<proteinExistence type="inferred from homology"/>
<comment type="caution">
    <text evidence="16">The sequence shown here is derived from an EMBL/GenBank/DDBJ whole genome shotgun (WGS) entry which is preliminary data.</text>
</comment>
<evidence type="ECO:0000256" key="10">
    <source>
        <dbReference type="HAMAP-Rule" id="MF_01038"/>
    </source>
</evidence>
<evidence type="ECO:0000256" key="8">
    <source>
        <dbReference type="ARBA" id="ARBA00023235"/>
    </source>
</evidence>
<dbReference type="EC" id="5.4.2.12" evidence="4 10"/>
<dbReference type="UniPathway" id="UPA00109">
    <property type="reaction ID" value="UER00186"/>
</dbReference>
<dbReference type="Pfam" id="PF06415">
    <property type="entry name" value="iPGM_N"/>
    <property type="match status" value="1"/>
</dbReference>
<dbReference type="InterPro" id="IPR005995">
    <property type="entry name" value="Pgm_bpd_ind"/>
</dbReference>
<dbReference type="EMBL" id="JAAGRR010000138">
    <property type="protein sequence ID" value="NDY43250.1"/>
    <property type="molecule type" value="Genomic_DNA"/>
</dbReference>
<feature type="active site" description="Phosphoserine intermediate" evidence="10 11">
    <location>
        <position position="72"/>
    </location>
</feature>
<feature type="binding site" evidence="10 12">
    <location>
        <begin position="163"/>
        <end position="164"/>
    </location>
    <ligand>
        <name>substrate</name>
    </ligand>
</feature>
<feature type="binding site" evidence="10 13">
    <location>
        <position position="22"/>
    </location>
    <ligand>
        <name>Mn(2+)</name>
        <dbReference type="ChEBI" id="CHEBI:29035"/>
        <label>2</label>
    </ligand>
</feature>
<feature type="binding site" evidence="10 12">
    <location>
        <position position="133"/>
    </location>
    <ligand>
        <name>substrate</name>
    </ligand>
</feature>
<dbReference type="GO" id="GO:0005829">
    <property type="term" value="C:cytosol"/>
    <property type="evidence" value="ECO:0007669"/>
    <property type="project" value="TreeGrafter"/>
</dbReference>
<dbReference type="PANTHER" id="PTHR31637">
    <property type="entry name" value="2,3-BISPHOSPHOGLYCERATE-INDEPENDENT PHOSPHOGLYCERATE MUTASE"/>
    <property type="match status" value="1"/>
</dbReference>
<name>A0A6N9TS50_DISTH</name>
<dbReference type="Proteomes" id="UP000469346">
    <property type="component" value="Unassembled WGS sequence"/>
</dbReference>
<feature type="binding site" evidence="10 13">
    <location>
        <position position="413"/>
    </location>
    <ligand>
        <name>Mn(2+)</name>
        <dbReference type="ChEBI" id="CHEBI:29035"/>
        <label>1</label>
    </ligand>
</feature>
<evidence type="ECO:0000256" key="4">
    <source>
        <dbReference type="ARBA" id="ARBA00012026"/>
    </source>
</evidence>
<keyword evidence="5 10" id="KW-0479">Metal-binding</keyword>
<evidence type="ECO:0000256" key="9">
    <source>
        <dbReference type="ARBA" id="ARBA00071648"/>
    </source>
</evidence>
<keyword evidence="8 10" id="KW-0413">Isomerase</keyword>
<comment type="pathway">
    <text evidence="2 10">Carbohydrate degradation; glycolysis; pyruvate from D-glyceraldehyde 3-phosphate: step 3/5.</text>
</comment>
<organism evidence="16 17">
    <name type="scientific">Dissulfurirhabdus thermomarina</name>
    <dbReference type="NCBI Taxonomy" id="1765737"/>
    <lineage>
        <taxon>Bacteria</taxon>
        <taxon>Deltaproteobacteria</taxon>
        <taxon>Dissulfurirhabdaceae</taxon>
        <taxon>Dissulfurirhabdus</taxon>
    </lineage>
</organism>
<evidence type="ECO:0000256" key="1">
    <source>
        <dbReference type="ARBA" id="ARBA00000370"/>
    </source>
</evidence>
<sequence>MAHDTFSAGAVPGRPVLLVIMDGWGWREEAEGNAIRLAATPNLDRYGRDYPFTLLEASGEAVGLPAGQMGNSEVGHLNLGAGRIVYQELTRIDKAIADGSFFRNEVLLEAVHRAREAGGTLHLLGLVSDGGVHSQMEHLFALLRLARDAGLPRVVVHAFLDGRDTLPTSGAGHVRRLLDEMAAVGCGRIGTLVGRYYAMDRDRRWDRVQRAYAALVRGEGRRATDPVAALEAAYQAGETDEFVRPVVLAEPDGMPLPRVADGDAVIFFNFRADRARQLTRAFTEPGFSEFDVADRPRLATFVTLTRYDEHFDLPAAFPPQHLDRILGQVVSEAGIPQLRVAETEKYAHVTYFFNGGEEQPFPGEDRVLVPSPREVATYDLKPEMSARGVAEAVLERTAGGRYGLVVVNFANGDMVGHTGVFEAAVRACEVVDECVGRITEAWRAGGGAALITADHGNAEVMLAPGGGAATAHTMSPVPFYLVDDIRRDRRLRRGILADVAPTALAVMGLAQPADMTGRPLFEG</sequence>
<dbReference type="SUPFAM" id="SSF64158">
    <property type="entry name" value="2,3-Bisphosphoglycerate-independent phosphoglycerate mutase, substrate-binding domain"/>
    <property type="match status" value="1"/>
</dbReference>
<gene>
    <name evidence="10" type="primary">gpmI</name>
    <name evidence="16" type="ORF">G3N55_10405</name>
</gene>
<feature type="binding site" evidence="10 12">
    <location>
        <position position="195"/>
    </location>
    <ligand>
        <name>substrate</name>
    </ligand>
</feature>
<keyword evidence="6 10" id="KW-0324">Glycolysis</keyword>
<accession>A0A6N9TS50</accession>
<dbReference type="GO" id="GO:0030145">
    <property type="term" value="F:manganese ion binding"/>
    <property type="evidence" value="ECO:0007669"/>
    <property type="project" value="UniProtKB-UniRule"/>
</dbReference>
<dbReference type="HAMAP" id="MF_01038">
    <property type="entry name" value="GpmI"/>
    <property type="match status" value="1"/>
</dbReference>
<dbReference type="GO" id="GO:0006007">
    <property type="term" value="P:glucose catabolic process"/>
    <property type="evidence" value="ECO:0007669"/>
    <property type="project" value="InterPro"/>
</dbReference>
<evidence type="ECO:0000256" key="11">
    <source>
        <dbReference type="PIRSR" id="PIRSR001492-1"/>
    </source>
</evidence>
<comment type="cofactor">
    <cofactor evidence="10">
        <name>Mn(2+)</name>
        <dbReference type="ChEBI" id="CHEBI:29035"/>
    </cofactor>
    <text evidence="10">Binds 2 manganese ions per subunit.</text>
</comment>
<evidence type="ECO:0000256" key="13">
    <source>
        <dbReference type="PIRSR" id="PIRSR001492-3"/>
    </source>
</evidence>
<dbReference type="NCBIfam" id="TIGR01307">
    <property type="entry name" value="pgm_bpd_ind"/>
    <property type="match status" value="1"/>
</dbReference>
<dbReference type="InterPro" id="IPR006124">
    <property type="entry name" value="Metalloenzyme"/>
</dbReference>
<evidence type="ECO:0000256" key="12">
    <source>
        <dbReference type="PIRSR" id="PIRSR001492-2"/>
    </source>
</evidence>
<dbReference type="RefSeq" id="WP_163299360.1">
    <property type="nucleotide sequence ID" value="NZ_JAAGRR010000138.1"/>
</dbReference>
<dbReference type="AlphaFoldDB" id="A0A6N9TS50"/>
<dbReference type="InterPro" id="IPR011258">
    <property type="entry name" value="BPG-indep_PGM_N"/>
</dbReference>
<evidence type="ECO:0000256" key="2">
    <source>
        <dbReference type="ARBA" id="ARBA00004798"/>
    </source>
</evidence>
<feature type="binding site" evidence="10 13">
    <location>
        <position position="472"/>
    </location>
    <ligand>
        <name>Mn(2+)</name>
        <dbReference type="ChEBI" id="CHEBI:29035"/>
        <label>1</label>
    </ligand>
</feature>
<feature type="binding site" evidence="10 13">
    <location>
        <position position="72"/>
    </location>
    <ligand>
        <name>Mn(2+)</name>
        <dbReference type="ChEBI" id="CHEBI:29035"/>
        <label>2</label>
    </ligand>
</feature>
<evidence type="ECO:0000259" key="15">
    <source>
        <dbReference type="Pfam" id="PF06415"/>
    </source>
</evidence>
<evidence type="ECO:0000313" key="16">
    <source>
        <dbReference type="EMBL" id="NDY43250.1"/>
    </source>
</evidence>
<feature type="binding site" evidence="10 13">
    <location>
        <position position="455"/>
    </location>
    <ligand>
        <name>Mn(2+)</name>
        <dbReference type="ChEBI" id="CHEBI:29035"/>
        <label>2</label>
    </ligand>
</feature>
<dbReference type="PANTHER" id="PTHR31637:SF0">
    <property type="entry name" value="2,3-BISPHOSPHOGLYCERATE-INDEPENDENT PHOSPHOGLYCERATE MUTASE"/>
    <property type="match status" value="1"/>
</dbReference>
<feature type="domain" description="Metalloenzyme" evidence="14">
    <location>
        <begin position="15"/>
        <end position="510"/>
    </location>
</feature>
<feature type="domain" description="BPG-independent PGAM N-terminal" evidence="15">
    <location>
        <begin position="92"/>
        <end position="309"/>
    </location>
</feature>
<keyword evidence="7 10" id="KW-0464">Manganese</keyword>
<keyword evidence="17" id="KW-1185">Reference proteome</keyword>
<evidence type="ECO:0000256" key="3">
    <source>
        <dbReference type="ARBA" id="ARBA00008819"/>
    </source>
</evidence>
<dbReference type="PIRSF" id="PIRSF001492">
    <property type="entry name" value="IPGAM"/>
    <property type="match status" value="1"/>
</dbReference>
<evidence type="ECO:0000256" key="6">
    <source>
        <dbReference type="ARBA" id="ARBA00023152"/>
    </source>
</evidence>